<organism evidence="1 2">
    <name type="scientific">Amblyomma americanum</name>
    <name type="common">Lone star tick</name>
    <dbReference type="NCBI Taxonomy" id="6943"/>
    <lineage>
        <taxon>Eukaryota</taxon>
        <taxon>Metazoa</taxon>
        <taxon>Ecdysozoa</taxon>
        <taxon>Arthropoda</taxon>
        <taxon>Chelicerata</taxon>
        <taxon>Arachnida</taxon>
        <taxon>Acari</taxon>
        <taxon>Parasitiformes</taxon>
        <taxon>Ixodida</taxon>
        <taxon>Ixodoidea</taxon>
        <taxon>Ixodidae</taxon>
        <taxon>Amblyomminae</taxon>
        <taxon>Amblyomma</taxon>
    </lineage>
</organism>
<accession>A0AAQ4D6X6</accession>
<dbReference type="AlphaFoldDB" id="A0AAQ4D6X6"/>
<reference evidence="1 2" key="1">
    <citation type="journal article" date="2023" name="Arcadia Sci">
        <title>De novo assembly of a long-read Amblyomma americanum tick genome.</title>
        <authorList>
            <person name="Chou S."/>
            <person name="Poskanzer K.E."/>
            <person name="Rollins M."/>
            <person name="Thuy-Boun P.S."/>
        </authorList>
    </citation>
    <scope>NUCLEOTIDE SEQUENCE [LARGE SCALE GENOMIC DNA]</scope>
    <source>
        <strain evidence="1">F_SG_1</strain>
        <tissue evidence="1">Salivary glands</tissue>
    </source>
</reference>
<evidence type="ECO:0000313" key="1">
    <source>
        <dbReference type="EMBL" id="KAK8758216.1"/>
    </source>
</evidence>
<keyword evidence="2" id="KW-1185">Reference proteome</keyword>
<gene>
    <name evidence="1" type="ORF">V5799_004154</name>
</gene>
<evidence type="ECO:0000313" key="2">
    <source>
        <dbReference type="Proteomes" id="UP001321473"/>
    </source>
</evidence>
<comment type="caution">
    <text evidence="1">The sequence shown here is derived from an EMBL/GenBank/DDBJ whole genome shotgun (WGS) entry which is preliminary data.</text>
</comment>
<dbReference type="Proteomes" id="UP001321473">
    <property type="component" value="Unassembled WGS sequence"/>
</dbReference>
<protein>
    <submittedName>
        <fullName evidence="1">Uncharacterized protein</fullName>
    </submittedName>
</protein>
<sequence>MMLRAICGDNHYALGAGDDNVAPEVDSDHDPCILMGVAELYPVLNKARAKWRVHKRIRPVRRKPIGRTGRVVKDQDHEMVSCTAMMLRAICGDNHYALGAGDDNVAPEVDTDHDPCILMGVAELYPVLNKARAKWRVHKRIRPVRRKPIGRTGRVVKDQDHEMVSCTAMMLRAICGDNHYALGAGDDNVAPEVDSDHDPRILMGVAELYPVLNKARAKWRVHKRIRPVRRKPIGRTGRVVKDQDHEMVSCTAMMLRAICGDNHYALGAGDDNVAPEVDSDHDPCILMGVAELYPVLNEARAKWSVHKRIRPVRRKPIGRTGRVVKDQDHEMVSCTAMMLRAICGDNHYALGAGDDNVAPEVDSDHDPCILMGVAELYPVLNEARAKWRVHKRIRPVRRKPIGRTGRVVKDQDHEMVSCTAMMLRAICGDNHYALGAGDDNVAPEVDSDHDPCISMGGAKVYSNLNEARAKWSVDKRIRPVRRKPIGRTGRVVKDQEHEAATCTAMMLRANRDEKHDALGAGDDDVEPEADSDPDQLFMLTGASFIMGKQFT</sequence>
<name>A0AAQ4D6X6_AMBAM</name>
<proteinExistence type="predicted"/>
<dbReference type="EMBL" id="JARKHS020034356">
    <property type="protein sequence ID" value="KAK8758216.1"/>
    <property type="molecule type" value="Genomic_DNA"/>
</dbReference>